<feature type="transmembrane region" description="Helical" evidence="1">
    <location>
        <begin position="7"/>
        <end position="24"/>
    </location>
</feature>
<feature type="transmembrane region" description="Helical" evidence="1">
    <location>
        <begin position="44"/>
        <end position="74"/>
    </location>
</feature>
<keyword evidence="1" id="KW-1133">Transmembrane helix</keyword>
<sequence length="202" mass="22363">MASVSCSSNILILVAIVILCIAFTDEILESFPVLIKLFTDPINYLLVISLVILVILIDMPSGIILAFLVLYISIYINRVTPKRRVNFSNVARMINNDNMQVLTESEFIYNNTKPFPNKNLAPFQPTDTIPTTSPQAFPSSQNDFITSVGPPSRDGYDVSGCRYDFKNSPQNFTKYGPPLAQCKAYSASQAKSCGIAFYPLNA</sequence>
<name>A0A6C0F4A5_9ZZZZ</name>
<dbReference type="EMBL" id="MN738984">
    <property type="protein sequence ID" value="QHT34065.1"/>
    <property type="molecule type" value="Genomic_DNA"/>
</dbReference>
<accession>A0A6C0F4A5</accession>
<proteinExistence type="predicted"/>
<keyword evidence="1" id="KW-0472">Membrane</keyword>
<evidence type="ECO:0000313" key="2">
    <source>
        <dbReference type="EMBL" id="QHT34065.1"/>
    </source>
</evidence>
<keyword evidence="1" id="KW-0812">Transmembrane</keyword>
<evidence type="ECO:0000256" key="1">
    <source>
        <dbReference type="SAM" id="Phobius"/>
    </source>
</evidence>
<reference evidence="2" key="1">
    <citation type="journal article" date="2020" name="Nature">
        <title>Giant virus diversity and host interactions through global metagenomics.</title>
        <authorList>
            <person name="Schulz F."/>
            <person name="Roux S."/>
            <person name="Paez-Espino D."/>
            <person name="Jungbluth S."/>
            <person name="Walsh D.A."/>
            <person name="Denef V.J."/>
            <person name="McMahon K.D."/>
            <person name="Konstantinidis K.T."/>
            <person name="Eloe-Fadrosh E.A."/>
            <person name="Kyrpides N.C."/>
            <person name="Woyke T."/>
        </authorList>
    </citation>
    <scope>NUCLEOTIDE SEQUENCE</scope>
    <source>
        <strain evidence="2">GVMAG-M-3300009161-52</strain>
    </source>
</reference>
<organism evidence="2">
    <name type="scientific">viral metagenome</name>
    <dbReference type="NCBI Taxonomy" id="1070528"/>
    <lineage>
        <taxon>unclassified sequences</taxon>
        <taxon>metagenomes</taxon>
        <taxon>organismal metagenomes</taxon>
    </lineage>
</organism>
<protein>
    <submittedName>
        <fullName evidence="2">Uncharacterized protein</fullName>
    </submittedName>
</protein>
<dbReference type="AlphaFoldDB" id="A0A6C0F4A5"/>